<protein>
    <submittedName>
        <fullName evidence="4">Carboxymethylenebutenolidase</fullName>
    </submittedName>
</protein>
<dbReference type="Pfam" id="PF01738">
    <property type="entry name" value="DLH"/>
    <property type="match status" value="1"/>
</dbReference>
<reference evidence="5" key="1">
    <citation type="submission" date="2016-11" db="EMBL/GenBank/DDBJ databases">
        <authorList>
            <person name="Varghese N."/>
            <person name="Submissions S."/>
        </authorList>
    </citation>
    <scope>NUCLEOTIDE SEQUENCE [LARGE SCALE GENOMIC DNA]</scope>
    <source>
        <strain evidence="5">ACAM 48</strain>
    </source>
</reference>
<proteinExistence type="predicted"/>
<evidence type="ECO:0000259" key="3">
    <source>
        <dbReference type="Pfam" id="PF01738"/>
    </source>
</evidence>
<keyword evidence="2" id="KW-0732">Signal</keyword>
<dbReference type="STRING" id="143223.SAMN05878281_1104"/>
<dbReference type="InterPro" id="IPR051049">
    <property type="entry name" value="Dienelactone_hydrolase-like"/>
</dbReference>
<dbReference type="EMBL" id="LT670848">
    <property type="protein sequence ID" value="SHM56176.1"/>
    <property type="molecule type" value="Genomic_DNA"/>
</dbReference>
<evidence type="ECO:0000256" key="2">
    <source>
        <dbReference type="SAM" id="SignalP"/>
    </source>
</evidence>
<evidence type="ECO:0000256" key="1">
    <source>
        <dbReference type="SAM" id="MobiDB-lite"/>
    </source>
</evidence>
<sequence>MKYLHHLLVLLFFTFSLFSCGNKNDKKEENKDEAKVETDTTVAPKTEDEELSESPRHHEWVTLSHNDREFQAFVAYPETNEATKSVIVIHENRGLNDWARLFADKLAEAGYLVIAPDLISNTQEGKRRTTDFKNPDAARDAIYALEPQQVTADLDAAFNYIKEDSASTGEVAVVGFCWGGSQTFRYVTNNQEISSAHVFYGTGPEDVKAIANISAPVYGYYGGDDNRVNSTIEASEKMMEEAGKTYKYEIYEGAGHAFMRSGHQPDAEKVNKEAHEKAWERLKDLLK</sequence>
<dbReference type="RefSeq" id="WP_079734334.1">
    <property type="nucleotide sequence ID" value="NZ_LT670848.1"/>
</dbReference>
<dbReference type="AlphaFoldDB" id="A0A1M7JT27"/>
<dbReference type="Gene3D" id="3.40.50.1820">
    <property type="entry name" value="alpha/beta hydrolase"/>
    <property type="match status" value="1"/>
</dbReference>
<dbReference type="Proteomes" id="UP000190235">
    <property type="component" value="Chromosome I"/>
</dbReference>
<accession>A0A1M7JT27</accession>
<dbReference type="SUPFAM" id="SSF53474">
    <property type="entry name" value="alpha/beta-Hydrolases"/>
    <property type="match status" value="1"/>
</dbReference>
<keyword evidence="5" id="KW-1185">Reference proteome</keyword>
<dbReference type="OrthoDB" id="9787933at2"/>
<dbReference type="PROSITE" id="PS51257">
    <property type="entry name" value="PROKAR_LIPOPROTEIN"/>
    <property type="match status" value="1"/>
</dbReference>
<dbReference type="InterPro" id="IPR002925">
    <property type="entry name" value="Dienelactn_hydro"/>
</dbReference>
<feature type="compositionally biased region" description="Basic and acidic residues" evidence="1">
    <location>
        <begin position="24"/>
        <end position="38"/>
    </location>
</feature>
<dbReference type="PANTHER" id="PTHR46623:SF6">
    <property type="entry name" value="ALPHA_BETA-HYDROLASES SUPERFAMILY PROTEIN"/>
    <property type="match status" value="1"/>
</dbReference>
<name>A0A1M7JT27_9FLAO</name>
<dbReference type="InterPro" id="IPR029058">
    <property type="entry name" value="AB_hydrolase_fold"/>
</dbReference>
<evidence type="ECO:0000313" key="4">
    <source>
        <dbReference type="EMBL" id="SHM56176.1"/>
    </source>
</evidence>
<feature type="chain" id="PRO_5012161312" evidence="2">
    <location>
        <begin position="20"/>
        <end position="287"/>
    </location>
</feature>
<organism evidence="4 5">
    <name type="scientific">Salegentibacter salegens</name>
    <dbReference type="NCBI Taxonomy" id="143223"/>
    <lineage>
        <taxon>Bacteria</taxon>
        <taxon>Pseudomonadati</taxon>
        <taxon>Bacteroidota</taxon>
        <taxon>Flavobacteriia</taxon>
        <taxon>Flavobacteriales</taxon>
        <taxon>Flavobacteriaceae</taxon>
        <taxon>Salegentibacter</taxon>
    </lineage>
</organism>
<dbReference type="PANTHER" id="PTHR46623">
    <property type="entry name" value="CARBOXYMETHYLENEBUTENOLIDASE-RELATED"/>
    <property type="match status" value="1"/>
</dbReference>
<dbReference type="GO" id="GO:0016787">
    <property type="term" value="F:hydrolase activity"/>
    <property type="evidence" value="ECO:0007669"/>
    <property type="project" value="InterPro"/>
</dbReference>
<evidence type="ECO:0000313" key="5">
    <source>
        <dbReference type="Proteomes" id="UP000190235"/>
    </source>
</evidence>
<gene>
    <name evidence="4" type="ORF">SAMN05878281_1104</name>
</gene>
<feature type="region of interest" description="Disordered" evidence="1">
    <location>
        <begin position="24"/>
        <end position="57"/>
    </location>
</feature>
<feature type="signal peptide" evidence="2">
    <location>
        <begin position="1"/>
        <end position="19"/>
    </location>
</feature>
<feature type="domain" description="Dienelactone hydrolase" evidence="3">
    <location>
        <begin position="70"/>
        <end position="287"/>
    </location>
</feature>